<dbReference type="AlphaFoldDB" id="A0A9P3PXZ6"/>
<reference evidence="3" key="1">
    <citation type="submission" date="2022-07" db="EMBL/GenBank/DDBJ databases">
        <title>The genome of Lyophyllum shimeji provides insight into the initial evolution of ectomycorrhizal fungal genome.</title>
        <authorList>
            <person name="Kobayashi Y."/>
            <person name="Shibata T."/>
            <person name="Hirakawa H."/>
            <person name="Shigenobu S."/>
            <person name="Nishiyama T."/>
            <person name="Yamada A."/>
            <person name="Hasebe M."/>
            <person name="Kawaguchi M."/>
        </authorList>
    </citation>
    <scope>NUCLEOTIDE SEQUENCE</scope>
    <source>
        <strain evidence="3">AT787</strain>
    </source>
</reference>
<keyword evidence="1" id="KW-0472">Membrane</keyword>
<protein>
    <recommendedName>
        <fullName evidence="2">DUF6533 domain-containing protein</fullName>
    </recommendedName>
</protein>
<feature type="transmembrane region" description="Helical" evidence="1">
    <location>
        <begin position="135"/>
        <end position="157"/>
    </location>
</feature>
<keyword evidence="1" id="KW-1133">Transmembrane helix</keyword>
<feature type="transmembrane region" description="Helical" evidence="1">
    <location>
        <begin position="234"/>
        <end position="252"/>
    </location>
</feature>
<dbReference type="EMBL" id="BRPK01000014">
    <property type="protein sequence ID" value="GLB43656.1"/>
    <property type="molecule type" value="Genomic_DNA"/>
</dbReference>
<feature type="transmembrane region" description="Helical" evidence="1">
    <location>
        <begin position="106"/>
        <end position="128"/>
    </location>
</feature>
<proteinExistence type="predicted"/>
<accession>A0A9P3PXZ6</accession>
<evidence type="ECO:0000259" key="2">
    <source>
        <dbReference type="Pfam" id="PF20151"/>
    </source>
</evidence>
<feature type="transmembrane region" description="Helical" evidence="1">
    <location>
        <begin position="193"/>
        <end position="213"/>
    </location>
</feature>
<evidence type="ECO:0000256" key="1">
    <source>
        <dbReference type="SAM" id="Phobius"/>
    </source>
</evidence>
<name>A0A9P3PXZ6_LYOSH</name>
<organism evidence="3 4">
    <name type="scientific">Lyophyllum shimeji</name>
    <name type="common">Hon-shimeji</name>
    <name type="synonym">Tricholoma shimeji</name>
    <dbReference type="NCBI Taxonomy" id="47721"/>
    <lineage>
        <taxon>Eukaryota</taxon>
        <taxon>Fungi</taxon>
        <taxon>Dikarya</taxon>
        <taxon>Basidiomycota</taxon>
        <taxon>Agaricomycotina</taxon>
        <taxon>Agaricomycetes</taxon>
        <taxon>Agaricomycetidae</taxon>
        <taxon>Agaricales</taxon>
        <taxon>Tricholomatineae</taxon>
        <taxon>Lyophyllaceae</taxon>
        <taxon>Lyophyllum</taxon>
    </lineage>
</organism>
<evidence type="ECO:0000313" key="3">
    <source>
        <dbReference type="EMBL" id="GLB43656.1"/>
    </source>
</evidence>
<evidence type="ECO:0000313" key="4">
    <source>
        <dbReference type="Proteomes" id="UP001063166"/>
    </source>
</evidence>
<feature type="domain" description="DUF6533" evidence="2">
    <location>
        <begin position="29"/>
        <end position="65"/>
    </location>
</feature>
<gene>
    <name evidence="3" type="ORF">LshimejAT787_1401680</name>
</gene>
<dbReference type="Proteomes" id="UP001063166">
    <property type="component" value="Unassembled WGS sequence"/>
</dbReference>
<feature type="transmembrane region" description="Helical" evidence="1">
    <location>
        <begin position="84"/>
        <end position="100"/>
    </location>
</feature>
<comment type="caution">
    <text evidence="3">The sequence shown here is derived from an EMBL/GenBank/DDBJ whole genome shotgun (WGS) entry which is preliminary data.</text>
</comment>
<keyword evidence="1" id="KW-0812">Transmembrane</keyword>
<dbReference type="InterPro" id="IPR045340">
    <property type="entry name" value="DUF6533"/>
</dbReference>
<feature type="transmembrane region" description="Helical" evidence="1">
    <location>
        <begin position="258"/>
        <end position="281"/>
    </location>
</feature>
<dbReference type="OrthoDB" id="2679643at2759"/>
<sequence length="360" mass="40300">MATVHPLAHDNTVEFGQSLEGAEVARIMSIACFSLAVYEYMITLDEEIKYFWSGKWTTSRVLFLLVGSFIEGQVCVDRTVQNRYLPMVIMILAITAFSIPNPSPEAAFLLSIVAITVIQGILVTRIWYLFQGSKAIQVGVIVGFVVSLALSLVFLYLSANTVVIITSTDILQLFPGLRNEGCKAVRPPDFWRIYLPSLVLHTILYILTAVRALRNRRLLKDAPVLKRLLRDGGFFYFVVFFSVTFTAIGSFLKQYPKLNIPAIYSHFMLTTTSIGVSRVMLSIHSLADKLGSDSAWLLSNVELSRVGWRRGAHEGEIIVERHTVYADDDLESDVRSVSTKSSIGSLLKETRVGVYDELSW</sequence>
<dbReference type="Pfam" id="PF20151">
    <property type="entry name" value="DUF6533"/>
    <property type="match status" value="1"/>
</dbReference>
<keyword evidence="4" id="KW-1185">Reference proteome</keyword>